<accession>A0A9D1KHG8</accession>
<comment type="caution">
    <text evidence="2">The sequence shown here is derived from an EMBL/GenBank/DDBJ whole genome shotgun (WGS) entry which is preliminary data.</text>
</comment>
<reference evidence="2" key="2">
    <citation type="journal article" date="2021" name="PeerJ">
        <title>Extensive microbial diversity within the chicken gut microbiome revealed by metagenomics and culture.</title>
        <authorList>
            <person name="Gilroy R."/>
            <person name="Ravi A."/>
            <person name="Getino M."/>
            <person name="Pursley I."/>
            <person name="Horton D.L."/>
            <person name="Alikhan N.F."/>
            <person name="Baker D."/>
            <person name="Gharbi K."/>
            <person name="Hall N."/>
            <person name="Watson M."/>
            <person name="Adriaenssens E.M."/>
            <person name="Foster-Nyarko E."/>
            <person name="Jarju S."/>
            <person name="Secka A."/>
            <person name="Antonio M."/>
            <person name="Oren A."/>
            <person name="Chaudhuri R.R."/>
            <person name="La Ragione R."/>
            <person name="Hildebrand F."/>
            <person name="Pallen M.J."/>
        </authorList>
    </citation>
    <scope>NUCLEOTIDE SEQUENCE</scope>
    <source>
        <strain evidence="2">ChiHecec2B26-709</strain>
    </source>
</reference>
<evidence type="ECO:0000313" key="3">
    <source>
        <dbReference type="Proteomes" id="UP000886881"/>
    </source>
</evidence>
<dbReference type="Proteomes" id="UP000886881">
    <property type="component" value="Unassembled WGS sequence"/>
</dbReference>
<sequence length="693" mass="70000">MAGRSKFMTVSGAALLALLAVGCTKTVNEEISHSGGIPKLFRAGSDPVTRTQLTEDNAVLWESGDAVSLFDRSGSCNRFTTEDSGGSAAFSGTVSVDEGPYYALYPYYEKAEIDGSVISTVLPAVQTARAGGFASGLNPSVARADENEMLYFRNACPIVKFTLGASAATVVRAVLQGNQGESLAGAIAVDASSSDPSASLAAFGETKVELEGEFEPGSTYCFVVAPGTLSGGLSVTLYDKSGKAWSRRGASAVTLVAGRALNLGILEPDVFVPESGYELEGDTYHIYGRDGLEAWASDPAVLTRDVVLEADIDMSGTSWAPIGTGMDSGYAGDFDGNGKTIGGLAVTSGGNAGFFGAVAAGGRVHDLKFSDAQVTGTDNSFAGVIAGASLGVIEDCDVVSSEVSGQYAGAVTGNNSVQVNRCDAVGVSVTGAFSAGGIAGMSYGKIEYCTLSGESRIVASGSSSRAGGIVGSTSGEGGVQTSGRVLKCAVDEAFISGVWAGGIAGENGSGIIAQCVVDDVTLTHESSRSSARLGGIAGYNSRGDVVASYSAYSYIGAEGLVSEAEGGVVGYNNNASANVYGCYSTHVSLLGAVSGDESGKGCIAGYTTGHVTSCYAVLPDDADGVGLVGRYSGFAPDHCVAPGNTDYGVLVSGVPDLQADDGSVWQAAEIWKIAAAGAPEIVSSYICDPPAAE</sequence>
<feature type="chain" id="PRO_5038757079" description="GLUG domain-containing protein" evidence="1">
    <location>
        <begin position="23"/>
        <end position="693"/>
    </location>
</feature>
<gene>
    <name evidence="2" type="ORF">IAC35_03755</name>
</gene>
<dbReference type="EMBL" id="DVLC01000072">
    <property type="protein sequence ID" value="HIT46957.1"/>
    <property type="molecule type" value="Genomic_DNA"/>
</dbReference>
<feature type="signal peptide" evidence="1">
    <location>
        <begin position="1"/>
        <end position="22"/>
    </location>
</feature>
<dbReference type="AlphaFoldDB" id="A0A9D1KHG8"/>
<keyword evidence="1" id="KW-0732">Signal</keyword>
<reference evidence="2" key="1">
    <citation type="submission" date="2020-10" db="EMBL/GenBank/DDBJ databases">
        <authorList>
            <person name="Gilroy R."/>
        </authorList>
    </citation>
    <scope>NUCLEOTIDE SEQUENCE</scope>
    <source>
        <strain evidence="2">ChiHecec2B26-709</strain>
    </source>
</reference>
<proteinExistence type="predicted"/>
<evidence type="ECO:0000313" key="2">
    <source>
        <dbReference type="EMBL" id="HIT46957.1"/>
    </source>
</evidence>
<organism evidence="2 3">
    <name type="scientific">Candidatus Cryptobacteroides merdipullorum</name>
    <dbReference type="NCBI Taxonomy" id="2840771"/>
    <lineage>
        <taxon>Bacteria</taxon>
        <taxon>Pseudomonadati</taxon>
        <taxon>Bacteroidota</taxon>
        <taxon>Bacteroidia</taxon>
        <taxon>Bacteroidales</taxon>
        <taxon>Candidatus Cryptobacteroides</taxon>
    </lineage>
</organism>
<dbReference type="Gene3D" id="2.160.20.110">
    <property type="match status" value="2"/>
</dbReference>
<name>A0A9D1KHG8_9BACT</name>
<evidence type="ECO:0000256" key="1">
    <source>
        <dbReference type="SAM" id="SignalP"/>
    </source>
</evidence>
<protein>
    <recommendedName>
        <fullName evidence="4">GLUG domain-containing protein</fullName>
    </recommendedName>
</protein>
<dbReference type="PROSITE" id="PS51257">
    <property type="entry name" value="PROKAR_LIPOPROTEIN"/>
    <property type="match status" value="1"/>
</dbReference>
<evidence type="ECO:0008006" key="4">
    <source>
        <dbReference type="Google" id="ProtNLM"/>
    </source>
</evidence>